<proteinExistence type="inferred from homology"/>
<comment type="caution">
    <text evidence="3">The sequence shown here is derived from an EMBL/GenBank/DDBJ whole genome shotgun (WGS) entry which is preliminary data.</text>
</comment>
<feature type="domain" description="Protein SirB1 N-terminal" evidence="2">
    <location>
        <begin position="56"/>
        <end position="149"/>
    </location>
</feature>
<organism evidence="3 4">
    <name type="scientific">Sphingobium psychrophilum</name>
    <dbReference type="NCBI Taxonomy" id="2728834"/>
    <lineage>
        <taxon>Bacteria</taxon>
        <taxon>Pseudomonadati</taxon>
        <taxon>Pseudomonadota</taxon>
        <taxon>Alphaproteobacteria</taxon>
        <taxon>Sphingomonadales</taxon>
        <taxon>Sphingomonadaceae</taxon>
        <taxon>Sphingobium</taxon>
    </lineage>
</organism>
<dbReference type="SUPFAM" id="SSF48452">
    <property type="entry name" value="TPR-like"/>
    <property type="match status" value="1"/>
</dbReference>
<dbReference type="Proteomes" id="UP000519023">
    <property type="component" value="Unassembled WGS sequence"/>
</dbReference>
<evidence type="ECO:0000313" key="3">
    <source>
        <dbReference type="EMBL" id="NML13301.1"/>
    </source>
</evidence>
<dbReference type="RefSeq" id="WP_169575550.1">
    <property type="nucleotide sequence ID" value="NZ_JABBFV010000055.1"/>
</dbReference>
<keyword evidence="4" id="KW-1185">Reference proteome</keyword>
<evidence type="ECO:0000256" key="1">
    <source>
        <dbReference type="ARBA" id="ARBA00007100"/>
    </source>
</evidence>
<name>A0A7X9ZW36_9SPHN</name>
<gene>
    <name evidence="3" type="ORF">HHL08_24865</name>
</gene>
<comment type="similarity">
    <text evidence="1">Belongs to the UPF0162 family.</text>
</comment>
<protein>
    <submittedName>
        <fullName evidence="3">Tetratricopeptide repeat protein</fullName>
    </submittedName>
</protein>
<evidence type="ECO:0000313" key="4">
    <source>
        <dbReference type="Proteomes" id="UP000519023"/>
    </source>
</evidence>
<evidence type="ECO:0000259" key="2">
    <source>
        <dbReference type="Pfam" id="PF13369"/>
    </source>
</evidence>
<accession>A0A7X9ZW36</accession>
<dbReference type="InterPro" id="IPR011990">
    <property type="entry name" value="TPR-like_helical_dom_sf"/>
</dbReference>
<dbReference type="Pfam" id="PF13369">
    <property type="entry name" value="Transglut_core2"/>
    <property type="match status" value="1"/>
</dbReference>
<dbReference type="AlphaFoldDB" id="A0A7X9ZW36"/>
<dbReference type="EMBL" id="JABBFV010000055">
    <property type="protein sequence ID" value="NML13301.1"/>
    <property type="molecule type" value="Genomic_DNA"/>
</dbReference>
<dbReference type="InterPro" id="IPR032698">
    <property type="entry name" value="SirB1_N"/>
</dbReference>
<dbReference type="Gene3D" id="1.25.40.10">
    <property type="entry name" value="Tetratricopeptide repeat domain"/>
    <property type="match status" value="1"/>
</dbReference>
<reference evidence="3 4" key="1">
    <citation type="submission" date="2020-04" db="EMBL/GenBank/DDBJ databases">
        <title>Sphingobium sp. AR-3-1 isolated from Arctic soil.</title>
        <authorList>
            <person name="Dahal R.H."/>
            <person name="Chaudhary D.K."/>
        </authorList>
    </citation>
    <scope>NUCLEOTIDE SEQUENCE [LARGE SCALE GENOMIC DNA]</scope>
    <source>
        <strain evidence="3 4">AR-3-1</strain>
    </source>
</reference>
<sequence length="266" mass="28959">MSDRFSFLAQLDDKDIILDTASLILSALDYDNISFDPYIDLLKSIGDEIEFVSSLSSGSDIAATLVDVIAYKFGFSGKRASGDSRLSAGLMPVIDRREGPPTSLAILYVSAARRMGWVADVVSLPPQILVRVGPADHPRFIDPSTGKIHASAPHLSGGPASRWLAKIVPANDNFIPISNRMVLVLSLTEEANSAERSGDYSRAMKLHERIAIIAPSHCEGWWNLAGMQTRLGHFDEARRSLWAVLEITRDAACRQIIASALVRLGS</sequence>